<organism evidence="1 2">
    <name type="scientific">Termititenax aidoneus</name>
    <dbReference type="NCBI Taxonomy" id="2218524"/>
    <lineage>
        <taxon>Bacteria</taxon>
        <taxon>Bacillati</taxon>
        <taxon>Candidatus Margulisiibacteriota</taxon>
        <taxon>Candidatus Termititenacia</taxon>
        <taxon>Candidatus Termititenacales</taxon>
        <taxon>Candidatus Termititenacaceae</taxon>
        <taxon>Candidatus Termititenax</taxon>
    </lineage>
</organism>
<dbReference type="EMBL" id="BGZN01000012">
    <property type="protein sequence ID" value="GBR73488.1"/>
    <property type="molecule type" value="Genomic_DNA"/>
</dbReference>
<evidence type="ECO:0000313" key="2">
    <source>
        <dbReference type="Proteomes" id="UP000269352"/>
    </source>
</evidence>
<comment type="caution">
    <text evidence="1">The sequence shown here is derived from an EMBL/GenBank/DDBJ whole genome shotgun (WGS) entry which is preliminary data.</text>
</comment>
<name>A0A388TAY5_TERA1</name>
<proteinExistence type="predicted"/>
<reference evidence="1 2" key="1">
    <citation type="journal article" date="2019" name="ISME J.">
        <title>Genome analyses of uncultured TG2/ZB3 bacteria in 'Margulisbacteria' specifically attached to ectosymbiotic spirochetes of protists in the termite gut.</title>
        <authorList>
            <person name="Utami Y.D."/>
            <person name="Kuwahara H."/>
            <person name="Igai K."/>
            <person name="Murakami T."/>
            <person name="Sugaya K."/>
            <person name="Morikawa T."/>
            <person name="Nagura Y."/>
            <person name="Yuki M."/>
            <person name="Deevong P."/>
            <person name="Inoue T."/>
            <person name="Kihara K."/>
            <person name="Lo N."/>
            <person name="Yamada A."/>
            <person name="Ohkuma M."/>
            <person name="Hongoh Y."/>
        </authorList>
    </citation>
    <scope>NUCLEOTIDE SEQUENCE [LARGE SCALE GENOMIC DNA]</scope>
    <source>
        <strain evidence="1">NkOx7-01</strain>
    </source>
</reference>
<gene>
    <name evidence="1" type="ORF">NO1_0862</name>
</gene>
<accession>A0A388TAY5</accession>
<evidence type="ECO:0000313" key="1">
    <source>
        <dbReference type="EMBL" id="GBR73488.1"/>
    </source>
</evidence>
<dbReference type="AlphaFoldDB" id="A0A388TAY5"/>
<sequence length="74" mass="8562">MSEVILRLDDTSDLAKIMQAISPYFQTVSIVGFTDRAKQENSPKIWDGNMDWLGKPWKVDGPFKPLSRDEIYDR</sequence>
<dbReference type="Proteomes" id="UP000269352">
    <property type="component" value="Unassembled WGS sequence"/>
</dbReference>
<protein>
    <submittedName>
        <fullName evidence="1">Uncharacterized protein</fullName>
    </submittedName>
</protein>
<keyword evidence="2" id="KW-1185">Reference proteome</keyword>